<keyword evidence="2" id="KW-1185">Reference proteome</keyword>
<reference evidence="1" key="1">
    <citation type="submission" date="2022-08" db="EMBL/GenBank/DDBJ databases">
        <title>Genome Sequence of Fusarium decemcellulare.</title>
        <authorList>
            <person name="Buettner E."/>
        </authorList>
    </citation>
    <scope>NUCLEOTIDE SEQUENCE</scope>
    <source>
        <strain evidence="1">Babe19</strain>
    </source>
</reference>
<accession>A0ACC1S491</accession>
<name>A0ACC1S491_9HYPO</name>
<dbReference type="Proteomes" id="UP001148629">
    <property type="component" value="Unassembled WGS sequence"/>
</dbReference>
<organism evidence="1 2">
    <name type="scientific">Fusarium decemcellulare</name>
    <dbReference type="NCBI Taxonomy" id="57161"/>
    <lineage>
        <taxon>Eukaryota</taxon>
        <taxon>Fungi</taxon>
        <taxon>Dikarya</taxon>
        <taxon>Ascomycota</taxon>
        <taxon>Pezizomycotina</taxon>
        <taxon>Sordariomycetes</taxon>
        <taxon>Hypocreomycetidae</taxon>
        <taxon>Hypocreales</taxon>
        <taxon>Nectriaceae</taxon>
        <taxon>Fusarium</taxon>
        <taxon>Fusarium decemcellulare species complex</taxon>
    </lineage>
</organism>
<sequence length="801" mass="90732">MQELESLDIAVLNAAVSKSEYHATVDDWEETLQVNVLSTALFALSILPKMRQSSRPDWKPRLSIVAARAHMAVPEGAAWQDAANILQELNQESEFGKLSGRYSVSKLLVIYAAREIANLATTPNGECDVVVNYLCPGACESDLARDWQSLPQRILLYLIQKVICKTTEEGSRTLVYASGLGEKSHGLWIHNDRIEEPGQIVSSATGRQLQQKICVRSSAISTISHSSNASSFLLFLPFKQNRNLPCSYAPPARKPAPDRVHTEPATEEPSHVPPRSPTTPAAYRLSRETLGLDFGRGRPEQILREGEFTHSLILLYFTNFSDIHFMFDEELFLRDFALGQVPKLILYSMMALSIRFSFAPFHEELPPCHRGELLFNHARKLLLEEFDWPSVTAIQAYVLLSTYKMAYGGSRQAYVYLGFATNMVRALRLLDPGPAGSRLTLETCRRLVCTMVLMDRLMAYPLRLGPHFSSSDVIPSMLEDKEFWDLKRGKGLSVHKSPNVSGSANLAHEILKLSSMLESACKIYSKGDSEVSLDEIQDQFNDYSSSRDASLCFIPANVERHRQHDTLRRFAFMNILYHHVGQLIYFHYLNVPRQSQHSSPEEIRDSLAPDPVGQCHYHASKVADIAEYTWKNASFDLHNLSIGKILTISTVVNTHALLTTQSTQTADRLRVQLAAMHTCIERVKTHTRMFTWVLQHLESFKKMHNQNPLWIRIFDHSPQLLSEMMYLGSYFEKFPLQYQTSAHREGIESLLRPDDTEVITPEAHAFQTDGRQELMNGTTNNLDDLASIFLDPSFLDFYQNS</sequence>
<gene>
    <name evidence="1" type="ORF">NM208_g8719</name>
</gene>
<proteinExistence type="predicted"/>
<evidence type="ECO:0000313" key="1">
    <source>
        <dbReference type="EMBL" id="KAJ3531799.1"/>
    </source>
</evidence>
<comment type="caution">
    <text evidence="1">The sequence shown here is derived from an EMBL/GenBank/DDBJ whole genome shotgun (WGS) entry which is preliminary data.</text>
</comment>
<dbReference type="EMBL" id="JANRMS010001024">
    <property type="protein sequence ID" value="KAJ3531799.1"/>
    <property type="molecule type" value="Genomic_DNA"/>
</dbReference>
<protein>
    <submittedName>
        <fullName evidence="1">Uncharacterized protein</fullName>
    </submittedName>
</protein>
<evidence type="ECO:0000313" key="2">
    <source>
        <dbReference type="Proteomes" id="UP001148629"/>
    </source>
</evidence>